<reference evidence="1 2" key="1">
    <citation type="submission" date="2023-10" db="EMBL/GenBank/DDBJ databases">
        <title>The complete genome sequence of Methanoculleus receptaculi DSM 18860.</title>
        <authorList>
            <person name="Lai S.-J."/>
            <person name="You Y.-T."/>
            <person name="Chen S.-C."/>
        </authorList>
    </citation>
    <scope>NUCLEOTIDE SEQUENCE [LARGE SCALE GENOMIC DNA]</scope>
    <source>
        <strain evidence="1 2">DSM 18860</strain>
    </source>
</reference>
<protein>
    <submittedName>
        <fullName evidence="1">Uncharacterized protein</fullName>
    </submittedName>
</protein>
<accession>A0AAX4FSW1</accession>
<evidence type="ECO:0000313" key="2">
    <source>
        <dbReference type="Proteomes" id="UP001305652"/>
    </source>
</evidence>
<keyword evidence="2" id="KW-1185">Reference proteome</keyword>
<gene>
    <name evidence="1" type="ORF">R6Y96_05955</name>
</gene>
<organism evidence="1 2">
    <name type="scientific">Methanoculleus receptaculi</name>
    <dbReference type="NCBI Taxonomy" id="394967"/>
    <lineage>
        <taxon>Archaea</taxon>
        <taxon>Methanobacteriati</taxon>
        <taxon>Methanobacteriota</taxon>
        <taxon>Stenosarchaea group</taxon>
        <taxon>Methanomicrobia</taxon>
        <taxon>Methanomicrobiales</taxon>
        <taxon>Methanomicrobiaceae</taxon>
        <taxon>Methanoculleus</taxon>
    </lineage>
</organism>
<dbReference type="KEGG" id="mrc:R6Y96_05955"/>
<sequence length="94" mass="10299">MSGFYELLSWIGSSGTAVACSAWPSVTPSVRYSPLAGYWEEHPLAVEIDEVAGGSFYYREPPAIRGRGYVAASLEAALWAFSRAAPLRRALSWR</sequence>
<proteinExistence type="predicted"/>
<name>A0AAX4FSW1_9EURY</name>
<dbReference type="AlphaFoldDB" id="A0AAX4FSW1"/>
<dbReference type="EMBL" id="CP137642">
    <property type="protein sequence ID" value="WOX56865.1"/>
    <property type="molecule type" value="Genomic_DNA"/>
</dbReference>
<dbReference type="Proteomes" id="UP001305652">
    <property type="component" value="Chromosome"/>
</dbReference>
<dbReference type="RefSeq" id="WP_318620304.1">
    <property type="nucleotide sequence ID" value="NZ_CP137642.1"/>
</dbReference>
<evidence type="ECO:0000313" key="1">
    <source>
        <dbReference type="EMBL" id="WOX56865.1"/>
    </source>
</evidence>
<dbReference type="GeneID" id="85732682"/>